<dbReference type="RefSeq" id="WP_091982243.1">
    <property type="nucleotide sequence ID" value="NZ_FOLO01000007.1"/>
</dbReference>
<keyword evidence="2" id="KW-1185">Reference proteome</keyword>
<name>A0A1I1I8K6_9GAMM</name>
<dbReference type="Proteomes" id="UP000198862">
    <property type="component" value="Unassembled WGS sequence"/>
</dbReference>
<proteinExistence type="predicted"/>
<dbReference type="OrthoDB" id="6288375at2"/>
<gene>
    <name evidence="1" type="ORF">SAMN02745724_01413</name>
</gene>
<dbReference type="STRING" id="1123010.SAMN02745724_01413"/>
<evidence type="ECO:0000313" key="1">
    <source>
        <dbReference type="EMBL" id="SFC32102.1"/>
    </source>
</evidence>
<reference evidence="1 2" key="1">
    <citation type="submission" date="2016-10" db="EMBL/GenBank/DDBJ databases">
        <authorList>
            <person name="de Groot N.N."/>
        </authorList>
    </citation>
    <scope>NUCLEOTIDE SEQUENCE [LARGE SCALE GENOMIC DNA]</scope>
    <source>
        <strain evidence="1 2">DSM 6059</strain>
    </source>
</reference>
<evidence type="ECO:0000313" key="2">
    <source>
        <dbReference type="Proteomes" id="UP000198862"/>
    </source>
</evidence>
<sequence>MNDLNTNKSIVIDKYWAAPTDSVEEGLAYLKDALKRITSWPSQILIVSAAEVKLLLNPLVSNFCQSLLQEHNTHLTFVSAACTSLHAAIFDFEKMRTSECLVILLELDQDLQQACLNALGVGNEAGQDGLTVKNCIGYCLLQKKIPQDTDITISKCDVFSQPKGMSGIQKLLNQLTHYINQSSNDCLFVSFDICSKWGKTLIKALKSRLKDNQDISHWLTSIEDDNQHYLSLKPLLELQLYQHKLANQDLQILTLGGGGRIGCLKLTSGLNKTTHISKSSFDEFNLTADEAIYLQSIKVKKHSIQAYHEIIKATLKYPQSQYRGINNHYFRWHQNLSQGSGVNQ</sequence>
<protein>
    <submittedName>
        <fullName evidence="1">Uncharacterized protein</fullName>
    </submittedName>
</protein>
<accession>A0A1I1I8K6</accession>
<dbReference type="AlphaFoldDB" id="A0A1I1I8K6"/>
<dbReference type="EMBL" id="FOLO01000007">
    <property type="protein sequence ID" value="SFC32102.1"/>
    <property type="molecule type" value="Genomic_DNA"/>
</dbReference>
<organism evidence="1 2">
    <name type="scientific">Pseudoalteromonas denitrificans DSM 6059</name>
    <dbReference type="NCBI Taxonomy" id="1123010"/>
    <lineage>
        <taxon>Bacteria</taxon>
        <taxon>Pseudomonadati</taxon>
        <taxon>Pseudomonadota</taxon>
        <taxon>Gammaproteobacteria</taxon>
        <taxon>Alteromonadales</taxon>
        <taxon>Pseudoalteromonadaceae</taxon>
        <taxon>Pseudoalteromonas</taxon>
    </lineage>
</organism>